<keyword evidence="3" id="KW-1185">Reference proteome</keyword>
<dbReference type="EMBL" id="JAAVNE010000033">
    <property type="protein sequence ID" value="NKC32861.1"/>
    <property type="molecule type" value="Genomic_DNA"/>
</dbReference>
<reference evidence="2 3" key="1">
    <citation type="submission" date="2020-03" db="EMBL/GenBank/DDBJ databases">
        <title>Roseomonas selenitidurans sp. nov. isolated from urban soil.</title>
        <authorList>
            <person name="Liu H."/>
        </authorList>
    </citation>
    <scope>NUCLEOTIDE SEQUENCE [LARGE SCALE GENOMIC DNA]</scope>
    <source>
        <strain evidence="2 3">BU-1</strain>
    </source>
</reference>
<protein>
    <submittedName>
        <fullName evidence="2">DUF1127 domain-containing protein</fullName>
    </submittedName>
</protein>
<accession>A0ABX1E713</accession>
<gene>
    <name evidence="2" type="ORF">HEQ75_18495</name>
</gene>
<dbReference type="InterPro" id="IPR009506">
    <property type="entry name" value="YjiS-like"/>
</dbReference>
<evidence type="ECO:0000313" key="2">
    <source>
        <dbReference type="EMBL" id="NKC32861.1"/>
    </source>
</evidence>
<evidence type="ECO:0000313" key="3">
    <source>
        <dbReference type="Proteomes" id="UP000787635"/>
    </source>
</evidence>
<name>A0ABX1E713_9PROT</name>
<comment type="caution">
    <text evidence="2">The sequence shown here is derived from an EMBL/GenBank/DDBJ whole genome shotgun (WGS) entry which is preliminary data.</text>
</comment>
<feature type="domain" description="YjiS-like" evidence="1">
    <location>
        <begin position="15"/>
        <end position="50"/>
    </location>
</feature>
<proteinExistence type="predicted"/>
<evidence type="ECO:0000259" key="1">
    <source>
        <dbReference type="Pfam" id="PF06568"/>
    </source>
</evidence>
<dbReference type="Proteomes" id="UP000787635">
    <property type="component" value="Unassembled WGS sequence"/>
</dbReference>
<organism evidence="2 3">
    <name type="scientific">Falsiroseomonas selenitidurans</name>
    <dbReference type="NCBI Taxonomy" id="2716335"/>
    <lineage>
        <taxon>Bacteria</taxon>
        <taxon>Pseudomonadati</taxon>
        <taxon>Pseudomonadota</taxon>
        <taxon>Alphaproteobacteria</taxon>
        <taxon>Acetobacterales</taxon>
        <taxon>Roseomonadaceae</taxon>
        <taxon>Falsiroseomonas</taxon>
    </lineage>
</organism>
<dbReference type="Pfam" id="PF06568">
    <property type="entry name" value="YjiS-like"/>
    <property type="match status" value="1"/>
</dbReference>
<sequence length="61" mass="7351">MPRSGGDDMRWLRGLFRLLRAWAERSAQRRLLDQLSEAELKDMGITRYDAAWEARKPFWRN</sequence>